<proteinExistence type="predicted"/>
<accession>A0A813XNS1</accession>
<evidence type="ECO:0000313" key="3">
    <source>
        <dbReference type="Proteomes" id="UP000663879"/>
    </source>
</evidence>
<keyword evidence="1" id="KW-0732">Signal</keyword>
<dbReference type="Proteomes" id="UP000663879">
    <property type="component" value="Unassembled WGS sequence"/>
</dbReference>
<name>A0A813XNS1_9BILA</name>
<feature type="chain" id="PRO_5033022992" evidence="1">
    <location>
        <begin position="24"/>
        <end position="124"/>
    </location>
</feature>
<protein>
    <submittedName>
        <fullName evidence="2">Uncharacterized protein</fullName>
    </submittedName>
</protein>
<evidence type="ECO:0000256" key="1">
    <source>
        <dbReference type="SAM" id="SignalP"/>
    </source>
</evidence>
<gene>
    <name evidence="2" type="ORF">OXX778_LOCUS10029</name>
</gene>
<reference evidence="2" key="1">
    <citation type="submission" date="2021-02" db="EMBL/GenBank/DDBJ databases">
        <authorList>
            <person name="Nowell W R."/>
        </authorList>
    </citation>
    <scope>NUCLEOTIDE SEQUENCE</scope>
    <source>
        <strain evidence="2">Ploen Becks lab</strain>
    </source>
</reference>
<dbReference type="OrthoDB" id="10464490at2759"/>
<dbReference type="AlphaFoldDB" id="A0A813XNS1"/>
<evidence type="ECO:0000313" key="2">
    <source>
        <dbReference type="EMBL" id="CAF0873011.1"/>
    </source>
</evidence>
<comment type="caution">
    <text evidence="2">The sequence shown here is derived from an EMBL/GenBank/DDBJ whole genome shotgun (WGS) entry which is preliminary data.</text>
</comment>
<feature type="signal peptide" evidence="1">
    <location>
        <begin position="1"/>
        <end position="23"/>
    </location>
</feature>
<keyword evidence="3" id="KW-1185">Reference proteome</keyword>
<feature type="non-terminal residue" evidence="2">
    <location>
        <position position="1"/>
    </location>
</feature>
<dbReference type="EMBL" id="CAJNOC010001540">
    <property type="protein sequence ID" value="CAF0873011.1"/>
    <property type="molecule type" value="Genomic_DNA"/>
</dbReference>
<organism evidence="2 3">
    <name type="scientific">Brachionus calyciflorus</name>
    <dbReference type="NCBI Taxonomy" id="104777"/>
    <lineage>
        <taxon>Eukaryota</taxon>
        <taxon>Metazoa</taxon>
        <taxon>Spiralia</taxon>
        <taxon>Gnathifera</taxon>
        <taxon>Rotifera</taxon>
        <taxon>Eurotatoria</taxon>
        <taxon>Monogononta</taxon>
        <taxon>Pseudotrocha</taxon>
        <taxon>Ploima</taxon>
        <taxon>Brachionidae</taxon>
        <taxon>Brachionus</taxon>
    </lineage>
</organism>
<sequence>MFFKLSFSVVLVLLFILIRNSIARDDSHDIQDNELQENQIEQMQSRLNHLMSKLLRKPKINEKLYVREASDENINYRKRGFFSDLYRQSKRAFHIKTYFDALVQNDGSILLVPKDVNKNHYFIG</sequence>